<dbReference type="GO" id="GO:0005634">
    <property type="term" value="C:nucleus"/>
    <property type="evidence" value="ECO:0007669"/>
    <property type="project" value="UniProtKB-SubCell"/>
</dbReference>
<evidence type="ECO:0000256" key="7">
    <source>
        <dbReference type="RuleBase" id="RU004019"/>
    </source>
</evidence>
<dbReference type="Ensembl" id="ENSCCRT00000193765.1">
    <property type="protein sequence ID" value="ENSCCRP00000118500.1"/>
    <property type="gene ID" value="ENSCCRG00000081854.1"/>
</dbReference>
<evidence type="ECO:0000259" key="9">
    <source>
        <dbReference type="PROSITE" id="PS50061"/>
    </source>
</evidence>
<dbReference type="InterPro" id="IPR000418">
    <property type="entry name" value="Ets_dom"/>
</dbReference>
<accession>A0A9J7YMF1</accession>
<dbReference type="InterPro" id="IPR036388">
    <property type="entry name" value="WH-like_DNA-bd_sf"/>
</dbReference>
<dbReference type="InterPro" id="IPR046328">
    <property type="entry name" value="ETS_fam"/>
</dbReference>
<evidence type="ECO:0000256" key="5">
    <source>
        <dbReference type="ARBA" id="ARBA00023163"/>
    </source>
</evidence>
<proteinExistence type="inferred from homology"/>
<dbReference type="FunFam" id="1.10.10.10:FF:000250">
    <property type="entry name" value="transcription factor Spi-B isoform X1"/>
    <property type="match status" value="1"/>
</dbReference>
<dbReference type="Pfam" id="PF00178">
    <property type="entry name" value="Ets"/>
    <property type="match status" value="1"/>
</dbReference>
<comment type="similarity">
    <text evidence="2 7">Belongs to the ETS family.</text>
</comment>
<dbReference type="SUPFAM" id="SSF46785">
    <property type="entry name" value="Winged helix' DNA-binding domain"/>
    <property type="match status" value="1"/>
</dbReference>
<dbReference type="PROSITE" id="PS00345">
    <property type="entry name" value="ETS_DOMAIN_1"/>
    <property type="match status" value="1"/>
</dbReference>
<dbReference type="SMART" id="SM00413">
    <property type="entry name" value="ETS"/>
    <property type="match status" value="1"/>
</dbReference>
<evidence type="ECO:0000313" key="11">
    <source>
        <dbReference type="Proteomes" id="UP001108240"/>
    </source>
</evidence>
<comment type="subcellular location">
    <subcellularLocation>
        <location evidence="1 7">Nucleus</location>
    </subcellularLocation>
</comment>
<keyword evidence="6 7" id="KW-0539">Nucleus</keyword>
<evidence type="ECO:0000313" key="10">
    <source>
        <dbReference type="Ensembl" id="ENSCCRP00000118500.1"/>
    </source>
</evidence>
<evidence type="ECO:0000256" key="2">
    <source>
        <dbReference type="ARBA" id="ARBA00005562"/>
    </source>
</evidence>
<sequence>MLHYRMDGCVISPLSEELIPYDPDTRPIYDFYPYLSTDPQTHPVFKSTSNSVCSPLPFVMQESGWDYTGIHGHHGEFEPPQGNHFTELHPSTYRYGDVESFHPSVDSGMGTLLPVVPPQVVSSGCAGGLDAVNYHRCVPALRVSAPSVLYTYVPHPLYQRSPVPHCSTDDEDPGGRSPPFEVSEGEEDNDKHPGISSTLSGNKRKVRLYQFLLDLLQDGDMRDCIWWVDRERGIFQFSSKHKEILASRWGQQKGNRKRMTYQKMARALRNYGKTGEVKKVKKKLTYQFSSEVMRRMTTDRRQYHH</sequence>
<feature type="region of interest" description="Disordered" evidence="8">
    <location>
        <begin position="161"/>
        <end position="199"/>
    </location>
</feature>
<dbReference type="Gene3D" id="1.10.10.10">
    <property type="entry name" value="Winged helix-like DNA-binding domain superfamily/Winged helix DNA-binding domain"/>
    <property type="match status" value="1"/>
</dbReference>
<dbReference type="Proteomes" id="UP001108240">
    <property type="component" value="Unplaced"/>
</dbReference>
<reference evidence="10" key="1">
    <citation type="submission" date="2025-08" db="UniProtKB">
        <authorList>
            <consortium name="Ensembl"/>
        </authorList>
    </citation>
    <scope>IDENTIFICATION</scope>
</reference>
<keyword evidence="3" id="KW-0805">Transcription regulation</keyword>
<keyword evidence="4 7" id="KW-0238">DNA-binding</keyword>
<dbReference type="PROSITE" id="PS00346">
    <property type="entry name" value="ETS_DOMAIN_2"/>
    <property type="match status" value="1"/>
</dbReference>
<dbReference type="OMA" id="SGWDYHT"/>
<protein>
    <submittedName>
        <fullName evidence="10">Spi-1 proto-oncogene a</fullName>
    </submittedName>
</protein>
<feature type="domain" description="ETS" evidence="9">
    <location>
        <begin position="206"/>
        <end position="289"/>
    </location>
</feature>
<evidence type="ECO:0000256" key="4">
    <source>
        <dbReference type="ARBA" id="ARBA00023125"/>
    </source>
</evidence>
<dbReference type="GeneTree" id="ENSGT00940000162754"/>
<name>A0A9J7YMF1_CYPCA</name>
<dbReference type="PROSITE" id="PS50061">
    <property type="entry name" value="ETS_DOMAIN_3"/>
    <property type="match status" value="1"/>
</dbReference>
<keyword evidence="5" id="KW-0804">Transcription</keyword>
<evidence type="ECO:0000256" key="1">
    <source>
        <dbReference type="ARBA" id="ARBA00004123"/>
    </source>
</evidence>
<dbReference type="PANTHER" id="PTHR11849:SF174">
    <property type="entry name" value="TRANSCRIPTION FACTOR SPI-B"/>
    <property type="match status" value="1"/>
</dbReference>
<dbReference type="GO" id="GO:0030154">
    <property type="term" value="P:cell differentiation"/>
    <property type="evidence" value="ECO:0007669"/>
    <property type="project" value="TreeGrafter"/>
</dbReference>
<dbReference type="InterPro" id="IPR036390">
    <property type="entry name" value="WH_DNA-bd_sf"/>
</dbReference>
<organism evidence="10 11">
    <name type="scientific">Cyprinus carpio carpio</name>
    <dbReference type="NCBI Taxonomy" id="630221"/>
    <lineage>
        <taxon>Eukaryota</taxon>
        <taxon>Metazoa</taxon>
        <taxon>Chordata</taxon>
        <taxon>Craniata</taxon>
        <taxon>Vertebrata</taxon>
        <taxon>Euteleostomi</taxon>
        <taxon>Actinopterygii</taxon>
        <taxon>Neopterygii</taxon>
        <taxon>Teleostei</taxon>
        <taxon>Ostariophysi</taxon>
        <taxon>Cypriniformes</taxon>
        <taxon>Cyprinidae</taxon>
        <taxon>Cyprininae</taxon>
        <taxon>Cyprinus</taxon>
    </lineage>
</organism>
<keyword evidence="11" id="KW-1185">Reference proteome</keyword>
<dbReference type="GO" id="GO:0000981">
    <property type="term" value="F:DNA-binding transcription factor activity, RNA polymerase II-specific"/>
    <property type="evidence" value="ECO:0007669"/>
    <property type="project" value="TreeGrafter"/>
</dbReference>
<reference evidence="10" key="2">
    <citation type="submission" date="2025-09" db="UniProtKB">
        <authorList>
            <consortium name="Ensembl"/>
        </authorList>
    </citation>
    <scope>IDENTIFICATION</scope>
</reference>
<dbReference type="PANTHER" id="PTHR11849">
    <property type="entry name" value="ETS"/>
    <property type="match status" value="1"/>
</dbReference>
<dbReference type="AlphaFoldDB" id="A0A9J7YMF1"/>
<evidence type="ECO:0000256" key="6">
    <source>
        <dbReference type="ARBA" id="ARBA00023242"/>
    </source>
</evidence>
<evidence type="ECO:0000256" key="3">
    <source>
        <dbReference type="ARBA" id="ARBA00023015"/>
    </source>
</evidence>
<evidence type="ECO:0000256" key="8">
    <source>
        <dbReference type="SAM" id="MobiDB-lite"/>
    </source>
</evidence>
<dbReference type="GO" id="GO:0043565">
    <property type="term" value="F:sequence-specific DNA binding"/>
    <property type="evidence" value="ECO:0007669"/>
    <property type="project" value="InterPro"/>
</dbReference>
<dbReference type="PRINTS" id="PR00454">
    <property type="entry name" value="ETSDOMAIN"/>
</dbReference>